<feature type="compositionally biased region" description="Polar residues" evidence="1">
    <location>
        <begin position="300"/>
        <end position="319"/>
    </location>
</feature>
<dbReference type="OrthoDB" id="428489at2759"/>
<organism evidence="2 3">
    <name type="scientific">Symbiodinium natans</name>
    <dbReference type="NCBI Taxonomy" id="878477"/>
    <lineage>
        <taxon>Eukaryota</taxon>
        <taxon>Sar</taxon>
        <taxon>Alveolata</taxon>
        <taxon>Dinophyceae</taxon>
        <taxon>Suessiales</taxon>
        <taxon>Symbiodiniaceae</taxon>
        <taxon>Symbiodinium</taxon>
    </lineage>
</organism>
<feature type="region of interest" description="Disordered" evidence="1">
    <location>
        <begin position="196"/>
        <end position="232"/>
    </location>
</feature>
<feature type="region of interest" description="Disordered" evidence="1">
    <location>
        <begin position="48"/>
        <end position="176"/>
    </location>
</feature>
<protein>
    <submittedName>
        <fullName evidence="2">Uncharacterized protein</fullName>
    </submittedName>
</protein>
<evidence type="ECO:0000313" key="2">
    <source>
        <dbReference type="EMBL" id="CAE7395573.1"/>
    </source>
</evidence>
<evidence type="ECO:0000256" key="1">
    <source>
        <dbReference type="SAM" id="MobiDB-lite"/>
    </source>
</evidence>
<name>A0A812QN89_9DINO</name>
<keyword evidence="3" id="KW-1185">Reference proteome</keyword>
<sequence length="480" mass="51005">MAPAEYASDISCRPDREIRLQKLLASAGYGGPQLPDSSAQQNAWICEPEPAASKTLTEATPTHVEMEPPKTKASPRRQPRQFGARPPRPETASRKLAGVGDEVDAADCVDDPPEAPPELSQRTQELLESASFPSAPAVADSPTAPTEERRENAGVLYDSDEELPCAPPEEASQGKEDCLPEVEWSLELMEASVFSAGSTSSLSLSDSLGRRPNMPKAPVEGEGDLSPLLAPGEAFAREELSAFFASSMASEGMASSLPEAPEEDWGCTKPTAKGAEVSGISKTAPTKKESPRADCRAAKRQTTTAAPQGRSGQVTSTFQPPLAIVGGGLSAATTRRPASAGRTKPLASAKVRANGATLSRSKERTSVRKQCNCRFCPSCRRRLDEENVRQAIARSLEAVSGESSQEPPIASANASRARDDTVRHPAPTAQPLRPRSSSANRKPVVRITASSSTERLRGHTKCSQARAEACSRSGGWRLRS</sequence>
<feature type="compositionally biased region" description="Low complexity" evidence="1">
    <location>
        <begin position="248"/>
        <end position="257"/>
    </location>
</feature>
<reference evidence="2" key="1">
    <citation type="submission" date="2021-02" db="EMBL/GenBank/DDBJ databases">
        <authorList>
            <person name="Dougan E. K."/>
            <person name="Rhodes N."/>
            <person name="Thang M."/>
            <person name="Chan C."/>
        </authorList>
    </citation>
    <scope>NUCLEOTIDE SEQUENCE</scope>
</reference>
<dbReference type="EMBL" id="CAJNDS010002256">
    <property type="protein sequence ID" value="CAE7395573.1"/>
    <property type="molecule type" value="Genomic_DNA"/>
</dbReference>
<feature type="compositionally biased region" description="Basic and acidic residues" evidence="1">
    <location>
        <begin position="286"/>
        <end position="297"/>
    </location>
</feature>
<evidence type="ECO:0000313" key="3">
    <source>
        <dbReference type="Proteomes" id="UP000604046"/>
    </source>
</evidence>
<feature type="compositionally biased region" description="Low complexity" evidence="1">
    <location>
        <begin position="196"/>
        <end position="207"/>
    </location>
</feature>
<dbReference type="AlphaFoldDB" id="A0A812QN89"/>
<accession>A0A812QN89</accession>
<feature type="region of interest" description="Disordered" evidence="1">
    <location>
        <begin position="248"/>
        <end position="367"/>
    </location>
</feature>
<feature type="region of interest" description="Disordered" evidence="1">
    <location>
        <begin position="397"/>
        <end position="464"/>
    </location>
</feature>
<feature type="compositionally biased region" description="Acidic residues" evidence="1">
    <location>
        <begin position="101"/>
        <end position="113"/>
    </location>
</feature>
<gene>
    <name evidence="2" type="ORF">SNAT2548_LOCUS21547</name>
</gene>
<comment type="caution">
    <text evidence="2">The sequence shown here is derived from an EMBL/GenBank/DDBJ whole genome shotgun (WGS) entry which is preliminary data.</text>
</comment>
<proteinExistence type="predicted"/>
<dbReference type="Proteomes" id="UP000604046">
    <property type="component" value="Unassembled WGS sequence"/>
</dbReference>